<protein>
    <recommendedName>
        <fullName evidence="1">Butirosin biosynthesis protein H N-terminal domain-containing protein</fullName>
    </recommendedName>
</protein>
<comment type="caution">
    <text evidence="2">The sequence shown here is derived from an EMBL/GenBank/DDBJ whole genome shotgun (WGS) entry which is preliminary data.</text>
</comment>
<evidence type="ECO:0000313" key="3">
    <source>
        <dbReference type="Proteomes" id="UP001185028"/>
    </source>
</evidence>
<evidence type="ECO:0000313" key="2">
    <source>
        <dbReference type="EMBL" id="MDR6243625.1"/>
    </source>
</evidence>
<feature type="domain" description="Butirosin biosynthesis protein H N-terminal" evidence="1">
    <location>
        <begin position="30"/>
        <end position="144"/>
    </location>
</feature>
<gene>
    <name evidence="2" type="ORF">JOC58_001518</name>
</gene>
<dbReference type="Proteomes" id="UP001185028">
    <property type="component" value="Unassembled WGS sequence"/>
</dbReference>
<organism evidence="2 3">
    <name type="scientific">Paenibacillus hunanensis</name>
    <dbReference type="NCBI Taxonomy" id="539262"/>
    <lineage>
        <taxon>Bacteria</taxon>
        <taxon>Bacillati</taxon>
        <taxon>Bacillota</taxon>
        <taxon>Bacilli</taxon>
        <taxon>Bacillales</taxon>
        <taxon>Paenibacillaceae</taxon>
        <taxon>Paenibacillus</taxon>
    </lineage>
</organism>
<name>A0ABU1IWK2_9BACL</name>
<dbReference type="Pfam" id="PF14399">
    <property type="entry name" value="BtrH_N"/>
    <property type="match status" value="1"/>
</dbReference>
<dbReference type="RefSeq" id="WP_188776836.1">
    <property type="nucleotide sequence ID" value="NZ_BMMB01000008.1"/>
</dbReference>
<dbReference type="InterPro" id="IPR026935">
    <property type="entry name" value="BtrH_N"/>
</dbReference>
<accession>A0ABU1IWK2</accession>
<keyword evidence="3" id="KW-1185">Reference proteome</keyword>
<evidence type="ECO:0000259" key="1">
    <source>
        <dbReference type="Pfam" id="PF14399"/>
    </source>
</evidence>
<proteinExistence type="predicted"/>
<dbReference type="EMBL" id="JAVDQH010000005">
    <property type="protein sequence ID" value="MDR6243625.1"/>
    <property type="molecule type" value="Genomic_DNA"/>
</dbReference>
<sequence length="351" mass="40105">MPQSHRIPLQPLQGFDWSSLTGNVASAAAHFSSDYMYAFADAWTFPCFTEHGSKAIPSLGQESVLYNTSYDQILKWTRLDYRMERYLPAEEALAMIRIELAQGHPVLVKGDTYRCSWFPADYGRLHRPHFYLITGYDDLTNHLFCTDVAYMTYHQAQTVSDFSLGFAGDLLTLRPNHDQYSQPAQLPTLYEVLTRRATANLGLGDEAYSAFDSMRNMADGWIELDRLAAEQPLHSAADMSPLNLELLYIVQARMQFLQLLEQKRDAKDSFMEQITAAFNETVRSWTLIRKSYVHSFEPRVQREPLLSLIAERIRATAALEQSLAESILHSNRLREIMNGYQQAGRSAGRKL</sequence>
<reference evidence="2 3" key="1">
    <citation type="submission" date="2023-07" db="EMBL/GenBank/DDBJ databases">
        <title>Genomic Encyclopedia of Type Strains, Phase IV (KMG-IV): sequencing the most valuable type-strain genomes for metagenomic binning, comparative biology and taxonomic classification.</title>
        <authorList>
            <person name="Goeker M."/>
        </authorList>
    </citation>
    <scope>NUCLEOTIDE SEQUENCE [LARGE SCALE GENOMIC DNA]</scope>
    <source>
        <strain evidence="2 3">DSM 22170</strain>
    </source>
</reference>